<dbReference type="OrthoDB" id="7032832at2759"/>
<evidence type="ECO:0000313" key="3">
    <source>
        <dbReference type="Proteomes" id="UP000887116"/>
    </source>
</evidence>
<dbReference type="AlphaFoldDB" id="A0A8X6I5V4"/>
<comment type="caution">
    <text evidence="2">The sequence shown here is derived from an EMBL/GenBank/DDBJ whole genome shotgun (WGS) entry which is preliminary data.</text>
</comment>
<organism evidence="2 3">
    <name type="scientific">Trichonephila clavata</name>
    <name type="common">Joro spider</name>
    <name type="synonym">Nephila clavata</name>
    <dbReference type="NCBI Taxonomy" id="2740835"/>
    <lineage>
        <taxon>Eukaryota</taxon>
        <taxon>Metazoa</taxon>
        <taxon>Ecdysozoa</taxon>
        <taxon>Arthropoda</taxon>
        <taxon>Chelicerata</taxon>
        <taxon>Arachnida</taxon>
        <taxon>Araneae</taxon>
        <taxon>Araneomorphae</taxon>
        <taxon>Entelegynae</taxon>
        <taxon>Araneoidea</taxon>
        <taxon>Nephilidae</taxon>
        <taxon>Trichonephila</taxon>
    </lineage>
</organism>
<keyword evidence="3" id="KW-1185">Reference proteome</keyword>
<dbReference type="EMBL" id="BMAO01015012">
    <property type="protein sequence ID" value="GFQ98739.1"/>
    <property type="molecule type" value="Genomic_DNA"/>
</dbReference>
<feature type="region of interest" description="Disordered" evidence="1">
    <location>
        <begin position="175"/>
        <end position="198"/>
    </location>
</feature>
<sequence>MSCGLDITVESRYELTSAHNPAHFVINFNFHISHLLNCKTISNWNKFQDILSTTIAGNPTFNNIEEIEEAINSLNNSIHTAINQSSKFKSMKQDFTLVQYSTRIKIRGKNRLRRLWQQTRYPPLRTELNRLQRDIKRDLLNIKRREWDDALVECKNSDNSLHKLIARAKKKPITYPPTWFSRPDLRDEGKSQPFSGYS</sequence>
<protein>
    <submittedName>
        <fullName evidence="2">Uncharacterized protein</fullName>
    </submittedName>
</protein>
<reference evidence="2" key="1">
    <citation type="submission" date="2020-07" db="EMBL/GenBank/DDBJ databases">
        <title>Multicomponent nature underlies the extraordinary mechanical properties of spider dragline silk.</title>
        <authorList>
            <person name="Kono N."/>
            <person name="Nakamura H."/>
            <person name="Mori M."/>
            <person name="Yoshida Y."/>
            <person name="Ohtoshi R."/>
            <person name="Malay A.D."/>
            <person name="Moran D.A.P."/>
            <person name="Tomita M."/>
            <person name="Numata K."/>
            <person name="Arakawa K."/>
        </authorList>
    </citation>
    <scope>NUCLEOTIDE SEQUENCE</scope>
</reference>
<evidence type="ECO:0000313" key="2">
    <source>
        <dbReference type="EMBL" id="GFQ98739.1"/>
    </source>
</evidence>
<evidence type="ECO:0000256" key="1">
    <source>
        <dbReference type="SAM" id="MobiDB-lite"/>
    </source>
</evidence>
<accession>A0A8X6I5V4</accession>
<gene>
    <name evidence="2" type="primary">AVEN_158735_1</name>
    <name evidence="2" type="ORF">TNCT_335661</name>
</gene>
<dbReference type="Proteomes" id="UP000887116">
    <property type="component" value="Unassembled WGS sequence"/>
</dbReference>
<proteinExistence type="predicted"/>
<name>A0A8X6I5V4_TRICU</name>